<dbReference type="InterPro" id="IPR005552">
    <property type="entry name" value="Scramblase"/>
</dbReference>
<dbReference type="OrthoDB" id="191150at2759"/>
<protein>
    <recommendedName>
        <fullName evidence="2">Phospholipid scramblase</fullName>
    </recommendedName>
</protein>
<organism evidence="4 5">
    <name type="scientific">Dioscorea zingiberensis</name>
    <dbReference type="NCBI Taxonomy" id="325984"/>
    <lineage>
        <taxon>Eukaryota</taxon>
        <taxon>Viridiplantae</taxon>
        <taxon>Streptophyta</taxon>
        <taxon>Embryophyta</taxon>
        <taxon>Tracheophyta</taxon>
        <taxon>Spermatophyta</taxon>
        <taxon>Magnoliopsida</taxon>
        <taxon>Liliopsida</taxon>
        <taxon>Dioscoreales</taxon>
        <taxon>Dioscoreaceae</taxon>
        <taxon>Dioscorea</taxon>
    </lineage>
</organism>
<keyword evidence="5" id="KW-1185">Reference proteome</keyword>
<dbReference type="EMBL" id="JAGGNH010000004">
    <property type="protein sequence ID" value="KAJ0974680.1"/>
    <property type="molecule type" value="Genomic_DNA"/>
</dbReference>
<dbReference type="PANTHER" id="PTHR23248:SF9">
    <property type="entry name" value="PHOSPHOLIPID SCRAMBLASE"/>
    <property type="match status" value="1"/>
</dbReference>
<dbReference type="EMBL" id="JAGGNH010000004">
    <property type="protein sequence ID" value="KAJ0974698.1"/>
    <property type="molecule type" value="Genomic_DNA"/>
</dbReference>
<dbReference type="PANTHER" id="PTHR23248">
    <property type="entry name" value="PHOSPHOLIPID SCRAMBLASE-RELATED"/>
    <property type="match status" value="1"/>
</dbReference>
<gene>
    <name evidence="3" type="ORF">J5N97_016645</name>
    <name evidence="4" type="ORF">J5N97_016663</name>
</gene>
<dbReference type="AlphaFoldDB" id="A0A9D5CJV7"/>
<evidence type="ECO:0000313" key="5">
    <source>
        <dbReference type="Proteomes" id="UP001085076"/>
    </source>
</evidence>
<comment type="caution">
    <text evidence="4">The sequence shown here is derived from an EMBL/GenBank/DDBJ whole genome shotgun (WGS) entry which is preliminary data.</text>
</comment>
<evidence type="ECO:0000313" key="3">
    <source>
        <dbReference type="EMBL" id="KAJ0974680.1"/>
    </source>
</evidence>
<name>A0A9D5CJV7_9LILI</name>
<evidence type="ECO:0000256" key="2">
    <source>
        <dbReference type="RuleBase" id="RU363116"/>
    </source>
</evidence>
<sequence>MWSSCTLPQRFGFGKPNMSFLVRPISAPSLYSRQSDRRSLSFGLLSPSSSFHSTFGQSIRMEHSLTRSWLVKLWAAEKRKKIQRRKRSPQITKPVQGENTIFEALSSFRLPSFGSVLNKPVVAKQERGINRTINHPPIRQFGEGFLSPSSEEELLRTRRPFVASIIDGMGNEIFKLFTDAGQYVIRFGDPDPSPKFGMTSVIPELEVTRPLTLTERAVAVALAVSLDTDYFSRRGGWGLPILIVGE</sequence>
<dbReference type="GO" id="GO:0005886">
    <property type="term" value="C:plasma membrane"/>
    <property type="evidence" value="ECO:0007669"/>
    <property type="project" value="TreeGrafter"/>
</dbReference>
<dbReference type="Pfam" id="PF03803">
    <property type="entry name" value="Scramblase"/>
    <property type="match status" value="1"/>
</dbReference>
<accession>A0A9D5CJV7</accession>
<evidence type="ECO:0000313" key="4">
    <source>
        <dbReference type="EMBL" id="KAJ0974698.1"/>
    </source>
</evidence>
<dbReference type="GO" id="GO:0017128">
    <property type="term" value="F:phospholipid scramblase activity"/>
    <property type="evidence" value="ECO:0007669"/>
    <property type="project" value="InterPro"/>
</dbReference>
<evidence type="ECO:0000256" key="1">
    <source>
        <dbReference type="ARBA" id="ARBA00005350"/>
    </source>
</evidence>
<comment type="similarity">
    <text evidence="1 2">Belongs to the phospholipid scramblase family.</text>
</comment>
<dbReference type="Proteomes" id="UP001085076">
    <property type="component" value="Miscellaneous, Linkage group lg04"/>
</dbReference>
<reference evidence="4" key="2">
    <citation type="journal article" date="2022" name="Hortic Res">
        <title>The genome of Dioscorea zingiberensis sheds light on the biosynthesis, origin and evolution of the medicinally important diosgenin saponins.</title>
        <authorList>
            <person name="Li Y."/>
            <person name="Tan C."/>
            <person name="Li Z."/>
            <person name="Guo J."/>
            <person name="Li S."/>
            <person name="Chen X."/>
            <person name="Wang C."/>
            <person name="Dai X."/>
            <person name="Yang H."/>
            <person name="Song W."/>
            <person name="Hou L."/>
            <person name="Xu J."/>
            <person name="Tong Z."/>
            <person name="Xu A."/>
            <person name="Yuan X."/>
            <person name="Wang W."/>
            <person name="Yang Q."/>
            <person name="Chen L."/>
            <person name="Sun Z."/>
            <person name="Wang K."/>
            <person name="Pan B."/>
            <person name="Chen J."/>
            <person name="Bao Y."/>
            <person name="Liu F."/>
            <person name="Qi X."/>
            <person name="Gang D.R."/>
            <person name="Wen J."/>
            <person name="Li J."/>
        </authorList>
    </citation>
    <scope>NUCLEOTIDE SEQUENCE</scope>
    <source>
        <strain evidence="4">Dzin_1.0</strain>
    </source>
</reference>
<proteinExistence type="inferred from homology"/>
<reference evidence="4" key="1">
    <citation type="submission" date="2021-03" db="EMBL/GenBank/DDBJ databases">
        <authorList>
            <person name="Li Z."/>
            <person name="Yang C."/>
        </authorList>
    </citation>
    <scope>NUCLEOTIDE SEQUENCE</scope>
    <source>
        <strain evidence="4">Dzin_1.0</strain>
        <tissue evidence="4">Leaf</tissue>
    </source>
</reference>